<keyword evidence="10" id="KW-1185">Reference proteome</keyword>
<dbReference type="InterPro" id="IPR025966">
    <property type="entry name" value="OppC_N"/>
</dbReference>
<evidence type="ECO:0000256" key="5">
    <source>
        <dbReference type="ARBA" id="ARBA00022989"/>
    </source>
</evidence>
<dbReference type="PANTHER" id="PTHR43386:SF1">
    <property type="entry name" value="D,D-DIPEPTIDE TRANSPORT SYSTEM PERMEASE PROTEIN DDPC-RELATED"/>
    <property type="match status" value="1"/>
</dbReference>
<evidence type="ECO:0000313" key="10">
    <source>
        <dbReference type="Proteomes" id="UP000077363"/>
    </source>
</evidence>
<dbReference type="InterPro" id="IPR050366">
    <property type="entry name" value="BP-dependent_transpt_permease"/>
</dbReference>
<feature type="transmembrane region" description="Helical" evidence="7">
    <location>
        <begin position="36"/>
        <end position="55"/>
    </location>
</feature>
<dbReference type="Pfam" id="PF12911">
    <property type="entry name" value="OppC_N"/>
    <property type="match status" value="1"/>
</dbReference>
<evidence type="ECO:0000256" key="7">
    <source>
        <dbReference type="RuleBase" id="RU363032"/>
    </source>
</evidence>
<dbReference type="PATRIC" id="fig|1182568.3.peg.1909"/>
<dbReference type="Gene3D" id="1.10.3720.10">
    <property type="entry name" value="MetI-like"/>
    <property type="match status" value="1"/>
</dbReference>
<dbReference type="CDD" id="cd06261">
    <property type="entry name" value="TM_PBP2"/>
    <property type="match status" value="1"/>
</dbReference>
<dbReference type="AlphaFoldDB" id="A0A172TA58"/>
<evidence type="ECO:0000256" key="4">
    <source>
        <dbReference type="ARBA" id="ARBA00022692"/>
    </source>
</evidence>
<keyword evidence="6 7" id="KW-0472">Membrane</keyword>
<feature type="transmembrane region" description="Helical" evidence="7">
    <location>
        <begin position="347"/>
        <end position="366"/>
    </location>
</feature>
<evidence type="ECO:0000256" key="2">
    <source>
        <dbReference type="ARBA" id="ARBA00022448"/>
    </source>
</evidence>
<reference evidence="9 10" key="1">
    <citation type="submission" date="2015-01" db="EMBL/GenBank/DDBJ databases">
        <title>Deinococcus puniceus/DY1/ whole genome sequencing.</title>
        <authorList>
            <person name="Kim M.K."/>
            <person name="Srinivasan S."/>
            <person name="Lee J.-J."/>
        </authorList>
    </citation>
    <scope>NUCLEOTIDE SEQUENCE [LARGE SCALE GENOMIC DNA]</scope>
    <source>
        <strain evidence="9 10">DY1</strain>
    </source>
</reference>
<keyword evidence="5 7" id="KW-1133">Transmembrane helix</keyword>
<feature type="transmembrane region" description="Helical" evidence="7">
    <location>
        <begin position="208"/>
        <end position="228"/>
    </location>
</feature>
<dbReference type="KEGG" id="dpu:SU48_09180"/>
<keyword evidence="4 7" id="KW-0812">Transmembrane</keyword>
<sequence>MTTTLPERPIKSAPPRSQSQFGVAWSQFRKNRLAKIGGSMLILLYTLALFAPFIAPDGLSSYSTSNITRFHPPTPIQFRDPQTGGFTRPFVYQYGQQLNMDTFVNEYKPTTTRCPVYFGVRGDEYRVLGLFTGNLHLFGTGTENPNCKVYLFGGEALGRDLFTRTIYASQISLTIGVGAVLISTVIGLIMGAMAAFFGGIADTLIMRLVEVLAAIPNLFLLILLRAVFPQDINPIFALYMILGLLAFIGWGGLARVVRGQMLSVREQDFVSAAQALGAGNGRIMWRHMLPTMTTYIIVTLSLSIPGYILLESGLSFLGIGAVEPYVSWGGLLSQAQEGGFASITQRPWVLIPGFFIVFTVMCYQLLGDGLRDAFDPRKRQ</sequence>
<comment type="subcellular location">
    <subcellularLocation>
        <location evidence="1 7">Cell membrane</location>
        <topology evidence="1 7">Multi-pass membrane protein</topology>
    </subcellularLocation>
</comment>
<feature type="transmembrane region" description="Helical" evidence="7">
    <location>
        <begin position="234"/>
        <end position="257"/>
    </location>
</feature>
<feature type="transmembrane region" description="Helical" evidence="7">
    <location>
        <begin position="171"/>
        <end position="196"/>
    </location>
</feature>
<evidence type="ECO:0000313" key="9">
    <source>
        <dbReference type="EMBL" id="ANE43918.1"/>
    </source>
</evidence>
<dbReference type="RefSeq" id="WP_064014990.1">
    <property type="nucleotide sequence ID" value="NZ_CP011387.1"/>
</dbReference>
<dbReference type="SUPFAM" id="SSF161098">
    <property type="entry name" value="MetI-like"/>
    <property type="match status" value="1"/>
</dbReference>
<feature type="domain" description="ABC transmembrane type-1" evidence="8">
    <location>
        <begin position="169"/>
        <end position="367"/>
    </location>
</feature>
<dbReference type="OrthoDB" id="9797472at2"/>
<dbReference type="GO" id="GO:0005886">
    <property type="term" value="C:plasma membrane"/>
    <property type="evidence" value="ECO:0007669"/>
    <property type="project" value="UniProtKB-SubCell"/>
</dbReference>
<name>A0A172TA58_9DEIO</name>
<accession>A0A172TA58</accession>
<organism evidence="9 10">
    <name type="scientific">Deinococcus puniceus</name>
    <dbReference type="NCBI Taxonomy" id="1182568"/>
    <lineage>
        <taxon>Bacteria</taxon>
        <taxon>Thermotogati</taxon>
        <taxon>Deinococcota</taxon>
        <taxon>Deinococci</taxon>
        <taxon>Deinococcales</taxon>
        <taxon>Deinococcaceae</taxon>
        <taxon>Deinococcus</taxon>
    </lineage>
</organism>
<keyword evidence="3" id="KW-1003">Cell membrane</keyword>
<dbReference type="GO" id="GO:0055085">
    <property type="term" value="P:transmembrane transport"/>
    <property type="evidence" value="ECO:0007669"/>
    <property type="project" value="InterPro"/>
</dbReference>
<keyword evidence="2 7" id="KW-0813">Transport</keyword>
<feature type="transmembrane region" description="Helical" evidence="7">
    <location>
        <begin position="292"/>
        <end position="310"/>
    </location>
</feature>
<evidence type="ECO:0000256" key="1">
    <source>
        <dbReference type="ARBA" id="ARBA00004651"/>
    </source>
</evidence>
<dbReference type="EMBL" id="CP011387">
    <property type="protein sequence ID" value="ANE43918.1"/>
    <property type="molecule type" value="Genomic_DNA"/>
</dbReference>
<dbReference type="InterPro" id="IPR035906">
    <property type="entry name" value="MetI-like_sf"/>
</dbReference>
<evidence type="ECO:0000256" key="6">
    <source>
        <dbReference type="ARBA" id="ARBA00023136"/>
    </source>
</evidence>
<comment type="similarity">
    <text evidence="7">Belongs to the binding-protein-dependent transport system permease family.</text>
</comment>
<dbReference type="Proteomes" id="UP000077363">
    <property type="component" value="Chromosome"/>
</dbReference>
<evidence type="ECO:0000259" key="8">
    <source>
        <dbReference type="PROSITE" id="PS50928"/>
    </source>
</evidence>
<evidence type="ECO:0000256" key="3">
    <source>
        <dbReference type="ARBA" id="ARBA00022475"/>
    </source>
</evidence>
<protein>
    <submittedName>
        <fullName evidence="9">Peptide ABC transporter permease</fullName>
    </submittedName>
</protein>
<dbReference type="InterPro" id="IPR000515">
    <property type="entry name" value="MetI-like"/>
</dbReference>
<gene>
    <name evidence="9" type="ORF">SU48_09180</name>
</gene>
<dbReference type="STRING" id="1182568.SU48_09180"/>
<proteinExistence type="inferred from homology"/>
<dbReference type="Pfam" id="PF00528">
    <property type="entry name" value="BPD_transp_1"/>
    <property type="match status" value="1"/>
</dbReference>
<dbReference type="PANTHER" id="PTHR43386">
    <property type="entry name" value="OLIGOPEPTIDE TRANSPORT SYSTEM PERMEASE PROTEIN APPC"/>
    <property type="match status" value="1"/>
</dbReference>
<dbReference type="PROSITE" id="PS50928">
    <property type="entry name" value="ABC_TM1"/>
    <property type="match status" value="1"/>
</dbReference>